<accession>A0A4Y7QC12</accession>
<sequence length="592" mass="68123">MKSKSRPMRRKGRLSLLPTLAMDILFEVFVRLQPLDILNIMYTSKGFRDLLIAPSSIFIWKTVRMNVEGFPDCPPFLSEFEYAKLAFSHFCYRCGKRTPNSPQWEVLARLCTTCLNAVATSPYHSYCPASYVDILGVVQLKEQNRFRKSSYYCEPQVRRLLKHIRNLPEKSSETWIADARRNAPGVIKHAKLCRDWEDRFRERRQGERAEIKVKRREDIHQRLTQLGFGPALSHHDAKFANHRLVKPAVGLTERIWNNIKAELIGWIQETETKYLAQSTLKAFTISHPDIILPKIADFLASRDLQRILGNLGDVPVSEGTFADMEVFMENWRKSAALQLADLVLLPEEPYTPRSRLRGRTANTATLAKIELATTVFSCKCKRRVRKDAPLDEARQVYMHYPWVMAHPCTYEDDPESVWSVKDLRYEEKASNTFVKPIIEACGLPPETTRTSDMDTLDPRLICLKCKHGNANPIENIVVYTWRSAIGHSLICPNKKGGYSWHRLSDEATKKVKETESTILGKRVVDDEAREAGIPQWGCTQCRDRRWRNIDTIEGIKSHIKQTHQGSEPAYYRLARCPPGMFEVTLPADQCDE</sequence>
<evidence type="ECO:0008006" key="3">
    <source>
        <dbReference type="Google" id="ProtNLM"/>
    </source>
</evidence>
<dbReference type="STRING" id="50990.A0A4Y7QC12"/>
<reference evidence="1 2" key="1">
    <citation type="submission" date="2018-06" db="EMBL/GenBank/DDBJ databases">
        <title>A transcriptomic atlas of mushroom development highlights an independent origin of complex multicellularity.</title>
        <authorList>
            <consortium name="DOE Joint Genome Institute"/>
            <person name="Krizsan K."/>
            <person name="Almasi E."/>
            <person name="Merenyi Z."/>
            <person name="Sahu N."/>
            <person name="Viragh M."/>
            <person name="Koszo T."/>
            <person name="Mondo S."/>
            <person name="Kiss B."/>
            <person name="Balint B."/>
            <person name="Kues U."/>
            <person name="Barry K."/>
            <person name="Hegedus J.C."/>
            <person name="Henrissat B."/>
            <person name="Johnson J."/>
            <person name="Lipzen A."/>
            <person name="Ohm R."/>
            <person name="Nagy I."/>
            <person name="Pangilinan J."/>
            <person name="Yan J."/>
            <person name="Xiong Y."/>
            <person name="Grigoriev I.V."/>
            <person name="Hibbett D.S."/>
            <person name="Nagy L.G."/>
        </authorList>
    </citation>
    <scope>NUCLEOTIDE SEQUENCE [LARGE SCALE GENOMIC DNA]</scope>
    <source>
        <strain evidence="1 2">SZMC22713</strain>
    </source>
</reference>
<evidence type="ECO:0000313" key="1">
    <source>
        <dbReference type="EMBL" id="TDL24622.1"/>
    </source>
</evidence>
<organism evidence="1 2">
    <name type="scientific">Rickenella mellea</name>
    <dbReference type="NCBI Taxonomy" id="50990"/>
    <lineage>
        <taxon>Eukaryota</taxon>
        <taxon>Fungi</taxon>
        <taxon>Dikarya</taxon>
        <taxon>Basidiomycota</taxon>
        <taxon>Agaricomycotina</taxon>
        <taxon>Agaricomycetes</taxon>
        <taxon>Hymenochaetales</taxon>
        <taxon>Rickenellaceae</taxon>
        <taxon>Rickenella</taxon>
    </lineage>
</organism>
<gene>
    <name evidence="1" type="ORF">BD410DRAFT_96947</name>
</gene>
<dbReference type="SUPFAM" id="SSF81383">
    <property type="entry name" value="F-box domain"/>
    <property type="match status" value="1"/>
</dbReference>
<evidence type="ECO:0000313" key="2">
    <source>
        <dbReference type="Proteomes" id="UP000294933"/>
    </source>
</evidence>
<protein>
    <recommendedName>
        <fullName evidence="3">F-box domain-containing protein</fullName>
    </recommendedName>
</protein>
<dbReference type="OrthoDB" id="2322499at2759"/>
<name>A0A4Y7QC12_9AGAM</name>
<dbReference type="AlphaFoldDB" id="A0A4Y7QC12"/>
<dbReference type="InterPro" id="IPR036047">
    <property type="entry name" value="F-box-like_dom_sf"/>
</dbReference>
<keyword evidence="2" id="KW-1185">Reference proteome</keyword>
<dbReference type="VEuPathDB" id="FungiDB:BD410DRAFT_96947"/>
<dbReference type="Proteomes" id="UP000294933">
    <property type="component" value="Unassembled WGS sequence"/>
</dbReference>
<dbReference type="EMBL" id="ML170166">
    <property type="protein sequence ID" value="TDL24622.1"/>
    <property type="molecule type" value="Genomic_DNA"/>
</dbReference>
<proteinExistence type="predicted"/>